<name>A0A1F6C2A7_9BACT</name>
<dbReference type="UniPathway" id="UPA00050">
    <property type="reaction ID" value="UER00063"/>
</dbReference>
<dbReference type="Pfam" id="PF00742">
    <property type="entry name" value="Homoserine_dh"/>
    <property type="match status" value="1"/>
</dbReference>
<keyword evidence="3" id="KW-0560">Oxidoreductase</keyword>
<dbReference type="STRING" id="1798473.A3G50_01450"/>
<dbReference type="PANTHER" id="PTHR43331:SF1">
    <property type="entry name" value="HOMOSERINE DEHYDROGENASE"/>
    <property type="match status" value="1"/>
</dbReference>
<dbReference type="GO" id="GO:0004412">
    <property type="term" value="F:homoserine dehydrogenase activity"/>
    <property type="evidence" value="ECO:0007669"/>
    <property type="project" value="UniProtKB-EC"/>
</dbReference>
<dbReference type="GO" id="GO:0009088">
    <property type="term" value="P:threonine biosynthetic process"/>
    <property type="evidence" value="ECO:0007669"/>
    <property type="project" value="UniProtKB-UniPathway"/>
</dbReference>
<comment type="similarity">
    <text evidence="1">Belongs to the homoserine dehydrogenase family.</text>
</comment>
<dbReference type="AlphaFoldDB" id="A0A1F6C2A7"/>
<dbReference type="PANTHER" id="PTHR43331">
    <property type="entry name" value="HOMOSERINE DEHYDROGENASE"/>
    <property type="match status" value="1"/>
</dbReference>
<dbReference type="Proteomes" id="UP000176633">
    <property type="component" value="Unassembled WGS sequence"/>
</dbReference>
<reference evidence="5 6" key="1">
    <citation type="journal article" date="2016" name="Nat. Commun.">
        <title>Thousands of microbial genomes shed light on interconnected biogeochemical processes in an aquifer system.</title>
        <authorList>
            <person name="Anantharaman K."/>
            <person name="Brown C.T."/>
            <person name="Hug L.A."/>
            <person name="Sharon I."/>
            <person name="Castelle C.J."/>
            <person name="Probst A.J."/>
            <person name="Thomas B.C."/>
            <person name="Singh A."/>
            <person name="Wilkins M.J."/>
            <person name="Karaoz U."/>
            <person name="Brodie E.L."/>
            <person name="Williams K.H."/>
            <person name="Hubbard S.S."/>
            <person name="Banfield J.F."/>
        </authorList>
    </citation>
    <scope>NUCLEOTIDE SEQUENCE [LARGE SCALE GENOMIC DNA]</scope>
</reference>
<evidence type="ECO:0000313" key="6">
    <source>
        <dbReference type="Proteomes" id="UP000176633"/>
    </source>
</evidence>
<evidence type="ECO:0000259" key="4">
    <source>
        <dbReference type="Pfam" id="PF00742"/>
    </source>
</evidence>
<evidence type="ECO:0000313" key="5">
    <source>
        <dbReference type="EMBL" id="OGG43319.1"/>
    </source>
</evidence>
<dbReference type="InterPro" id="IPR036291">
    <property type="entry name" value="NAD(P)-bd_dom_sf"/>
</dbReference>
<evidence type="ECO:0000256" key="1">
    <source>
        <dbReference type="ARBA" id="ARBA00006753"/>
    </source>
</evidence>
<accession>A0A1F6C2A7</accession>
<dbReference type="Gene3D" id="3.40.50.720">
    <property type="entry name" value="NAD(P)-binding Rossmann-like Domain"/>
    <property type="match status" value="1"/>
</dbReference>
<dbReference type="SUPFAM" id="SSF51735">
    <property type="entry name" value="NAD(P)-binding Rossmann-fold domains"/>
    <property type="match status" value="1"/>
</dbReference>
<sequence>MKQAGIIGFGNIGKKLYEKLLENGWKIVFIVTSEHVFIGNIDVPKDKSENWLNYCHDVDVVFLAIPTFDDGRTAFNYITAVIEKGIPVVTCEKGALSNYFAGLKPILNRIGYSATVGGGSGMIHFLQRRFFSGIREVHAIVNSTMNYIWDDLRMGNPLGHIVEEVKRLGYAEPGEKDPIKIILGEAGPDVTKKTSILFNLCFRPKTILHAKDIKVVLTDEMVRQAITEAMSRRFVVSFERDGNFKEKDNDIVAFTHHIEGWVISGGFKRIDNPLIARLCNSATWVNNAVLTVEGEDGSGGIYLCVGPGAGASPVATAMIRDAEGLL</sequence>
<dbReference type="EMBL" id="MFKM01000017">
    <property type="protein sequence ID" value="OGG43319.1"/>
    <property type="molecule type" value="Genomic_DNA"/>
</dbReference>
<dbReference type="EC" id="1.1.1.3" evidence="2"/>
<dbReference type="InterPro" id="IPR001342">
    <property type="entry name" value="HDH_cat"/>
</dbReference>
<dbReference type="UniPathway" id="UPA00051">
    <property type="reaction ID" value="UER00465"/>
</dbReference>
<comment type="caution">
    <text evidence="5">The sequence shown here is derived from an EMBL/GenBank/DDBJ whole genome shotgun (WGS) entry which is preliminary data.</text>
</comment>
<evidence type="ECO:0000256" key="2">
    <source>
        <dbReference type="ARBA" id="ARBA00013213"/>
    </source>
</evidence>
<evidence type="ECO:0000256" key="3">
    <source>
        <dbReference type="ARBA" id="ARBA00023002"/>
    </source>
</evidence>
<gene>
    <name evidence="5" type="ORF">A3G50_01450</name>
</gene>
<feature type="domain" description="Homoserine dehydrogenase catalytic" evidence="4">
    <location>
        <begin position="133"/>
        <end position="321"/>
    </location>
</feature>
<dbReference type="Gene3D" id="3.30.360.10">
    <property type="entry name" value="Dihydrodipicolinate Reductase, domain 2"/>
    <property type="match status" value="1"/>
</dbReference>
<dbReference type="SUPFAM" id="SSF55347">
    <property type="entry name" value="Glyceraldehyde-3-phosphate dehydrogenase-like, C-terminal domain"/>
    <property type="match status" value="1"/>
</dbReference>
<proteinExistence type="inferred from homology"/>
<organism evidence="5 6">
    <name type="scientific">Candidatus Jorgensenbacteria bacterium RIFCSPLOWO2_12_FULL_42_11</name>
    <dbReference type="NCBI Taxonomy" id="1798473"/>
    <lineage>
        <taxon>Bacteria</taxon>
        <taxon>Candidatus Joergenseniibacteriota</taxon>
    </lineage>
</organism>
<protein>
    <recommendedName>
        <fullName evidence="2">homoserine dehydrogenase</fullName>
        <ecNumber evidence="2">1.1.1.3</ecNumber>
    </recommendedName>
</protein>